<reference evidence="4" key="1">
    <citation type="submission" date="2023-07" db="EMBL/GenBank/DDBJ databases">
        <title>draft genome sequence of fig (Ficus carica).</title>
        <authorList>
            <person name="Takahashi T."/>
            <person name="Nishimura K."/>
        </authorList>
    </citation>
    <scope>NUCLEOTIDE SEQUENCE</scope>
</reference>
<feature type="transmembrane region" description="Helical" evidence="2">
    <location>
        <begin position="71"/>
        <end position="90"/>
    </location>
</feature>
<keyword evidence="2" id="KW-1133">Transmembrane helix</keyword>
<keyword evidence="2" id="KW-0812">Transmembrane</keyword>
<dbReference type="EMBL" id="BTGU01000030">
    <property type="protein sequence ID" value="GMN49287.1"/>
    <property type="molecule type" value="Genomic_DNA"/>
</dbReference>
<name>A0AA88DBP2_FICCA</name>
<proteinExistence type="predicted"/>
<evidence type="ECO:0000259" key="3">
    <source>
        <dbReference type="Pfam" id="PF14364"/>
    </source>
</evidence>
<evidence type="ECO:0000256" key="2">
    <source>
        <dbReference type="SAM" id="Phobius"/>
    </source>
</evidence>
<evidence type="ECO:0000313" key="5">
    <source>
        <dbReference type="Proteomes" id="UP001187192"/>
    </source>
</evidence>
<evidence type="ECO:0000313" key="4">
    <source>
        <dbReference type="EMBL" id="GMN49287.1"/>
    </source>
</evidence>
<feature type="compositionally biased region" description="Basic and acidic residues" evidence="1">
    <location>
        <begin position="155"/>
        <end position="165"/>
    </location>
</feature>
<accession>A0AA88DBP2</accession>
<dbReference type="Pfam" id="PF14364">
    <property type="entry name" value="DUF4408"/>
    <property type="match status" value="1"/>
</dbReference>
<dbReference type="PANTHER" id="PTHR35762">
    <property type="entry name" value="TRANSMEMBRANE PROTEIN"/>
    <property type="match status" value="1"/>
</dbReference>
<protein>
    <recommendedName>
        <fullName evidence="3">DUF4408 domain-containing protein</fullName>
    </recommendedName>
</protein>
<feature type="transmembrane region" description="Helical" evidence="2">
    <location>
        <begin position="20"/>
        <end position="38"/>
    </location>
</feature>
<sequence length="228" mass="26643">MDLIKSEKLRAMNCYNNSRFVYNLVLSSLVALTCSFFYSHPFGFASLTSSIKYFLFISVPNIWSSFLNPKYMFIVFNVIVAFLVGESKLLGSESSPAPNDIYEEYVEGNRRLRGVQHKYLNDLGEEKKEDNNMEVWHVSKEIVYEDKEIALEHKEDKHDHQKLEVEEAEADDEEFKEAENSDEYEERDGQEESEGMPAEELNRRVEDFIARINKQRWLEARILICGQA</sequence>
<comment type="caution">
    <text evidence="4">The sequence shown here is derived from an EMBL/GenBank/DDBJ whole genome shotgun (WGS) entry which is preliminary data.</text>
</comment>
<keyword evidence="5" id="KW-1185">Reference proteome</keyword>
<dbReference type="Proteomes" id="UP001187192">
    <property type="component" value="Unassembled WGS sequence"/>
</dbReference>
<dbReference type="InterPro" id="IPR025520">
    <property type="entry name" value="DUF4408"/>
</dbReference>
<keyword evidence="2" id="KW-0472">Membrane</keyword>
<feature type="domain" description="DUF4408" evidence="3">
    <location>
        <begin position="60"/>
        <end position="89"/>
    </location>
</feature>
<dbReference type="PANTHER" id="PTHR35762:SF5">
    <property type="entry name" value="DUF4408 DOMAIN-CONTAINING PROTEIN"/>
    <property type="match status" value="1"/>
</dbReference>
<feature type="compositionally biased region" description="Acidic residues" evidence="1">
    <location>
        <begin position="166"/>
        <end position="194"/>
    </location>
</feature>
<gene>
    <name evidence="4" type="ORF">TIFTF001_018440</name>
</gene>
<evidence type="ECO:0000256" key="1">
    <source>
        <dbReference type="SAM" id="MobiDB-lite"/>
    </source>
</evidence>
<feature type="region of interest" description="Disordered" evidence="1">
    <location>
        <begin position="155"/>
        <end position="202"/>
    </location>
</feature>
<dbReference type="AlphaFoldDB" id="A0AA88DBP2"/>
<organism evidence="4 5">
    <name type="scientific">Ficus carica</name>
    <name type="common">Common fig</name>
    <dbReference type="NCBI Taxonomy" id="3494"/>
    <lineage>
        <taxon>Eukaryota</taxon>
        <taxon>Viridiplantae</taxon>
        <taxon>Streptophyta</taxon>
        <taxon>Embryophyta</taxon>
        <taxon>Tracheophyta</taxon>
        <taxon>Spermatophyta</taxon>
        <taxon>Magnoliopsida</taxon>
        <taxon>eudicotyledons</taxon>
        <taxon>Gunneridae</taxon>
        <taxon>Pentapetalae</taxon>
        <taxon>rosids</taxon>
        <taxon>fabids</taxon>
        <taxon>Rosales</taxon>
        <taxon>Moraceae</taxon>
        <taxon>Ficeae</taxon>
        <taxon>Ficus</taxon>
    </lineage>
</organism>